<reference evidence="1" key="2">
    <citation type="submission" date="2020-11" db="EMBL/GenBank/DDBJ databases">
        <authorList>
            <person name="McCartney M.A."/>
            <person name="Auch B."/>
            <person name="Kono T."/>
            <person name="Mallez S."/>
            <person name="Becker A."/>
            <person name="Gohl D.M."/>
            <person name="Silverstein K.A.T."/>
            <person name="Koren S."/>
            <person name="Bechman K.B."/>
            <person name="Herman A."/>
            <person name="Abrahante J.E."/>
            <person name="Garbe J."/>
        </authorList>
    </citation>
    <scope>NUCLEOTIDE SEQUENCE</scope>
    <source>
        <strain evidence="1">Duluth1</strain>
        <tissue evidence="1">Whole animal</tissue>
    </source>
</reference>
<evidence type="ECO:0000313" key="2">
    <source>
        <dbReference type="Proteomes" id="UP000828390"/>
    </source>
</evidence>
<reference evidence="1" key="1">
    <citation type="journal article" date="2019" name="bioRxiv">
        <title>The Genome of the Zebra Mussel, Dreissena polymorpha: A Resource for Invasive Species Research.</title>
        <authorList>
            <person name="McCartney M.A."/>
            <person name="Auch B."/>
            <person name="Kono T."/>
            <person name="Mallez S."/>
            <person name="Zhang Y."/>
            <person name="Obille A."/>
            <person name="Becker A."/>
            <person name="Abrahante J.E."/>
            <person name="Garbe J."/>
            <person name="Badalamenti J.P."/>
            <person name="Herman A."/>
            <person name="Mangelson H."/>
            <person name="Liachko I."/>
            <person name="Sullivan S."/>
            <person name="Sone E.D."/>
            <person name="Koren S."/>
            <person name="Silverstein K.A.T."/>
            <person name="Beckman K.B."/>
            <person name="Gohl D.M."/>
        </authorList>
    </citation>
    <scope>NUCLEOTIDE SEQUENCE</scope>
    <source>
        <strain evidence="1">Duluth1</strain>
        <tissue evidence="1">Whole animal</tissue>
    </source>
</reference>
<dbReference type="AlphaFoldDB" id="A0A9D4MU68"/>
<keyword evidence="2" id="KW-1185">Reference proteome</keyword>
<organism evidence="1 2">
    <name type="scientific">Dreissena polymorpha</name>
    <name type="common">Zebra mussel</name>
    <name type="synonym">Mytilus polymorpha</name>
    <dbReference type="NCBI Taxonomy" id="45954"/>
    <lineage>
        <taxon>Eukaryota</taxon>
        <taxon>Metazoa</taxon>
        <taxon>Spiralia</taxon>
        <taxon>Lophotrochozoa</taxon>
        <taxon>Mollusca</taxon>
        <taxon>Bivalvia</taxon>
        <taxon>Autobranchia</taxon>
        <taxon>Heteroconchia</taxon>
        <taxon>Euheterodonta</taxon>
        <taxon>Imparidentia</taxon>
        <taxon>Neoheterodontei</taxon>
        <taxon>Myida</taxon>
        <taxon>Dreissenoidea</taxon>
        <taxon>Dreissenidae</taxon>
        <taxon>Dreissena</taxon>
    </lineage>
</organism>
<accession>A0A9D4MU68</accession>
<protein>
    <submittedName>
        <fullName evidence="1">Uncharacterized protein</fullName>
    </submittedName>
</protein>
<proteinExistence type="predicted"/>
<evidence type="ECO:0000313" key="1">
    <source>
        <dbReference type="EMBL" id="KAH3881876.1"/>
    </source>
</evidence>
<gene>
    <name evidence="1" type="ORF">DPMN_005803</name>
</gene>
<comment type="caution">
    <text evidence="1">The sequence shown here is derived from an EMBL/GenBank/DDBJ whole genome shotgun (WGS) entry which is preliminary data.</text>
</comment>
<dbReference type="EMBL" id="JAIWYP010000001">
    <property type="protein sequence ID" value="KAH3881876.1"/>
    <property type="molecule type" value="Genomic_DNA"/>
</dbReference>
<name>A0A9D4MU68_DREPO</name>
<dbReference type="Proteomes" id="UP000828390">
    <property type="component" value="Unassembled WGS sequence"/>
</dbReference>
<sequence>MYCALGVHNQVITAFLCQHGCIVLWVFTTKSLLPFYVSMDVSCSGCYQQSHYCLSMSAWMYRALGVINKVITAFLCQHGCIVLEVFTTKSLLPFFVSMDVACSGCSQPSHYCLSMSAWMYRALGVHNQVITTFLCQHGCIVLWVFTTKSLSSFFVSMDVSCSRCSQPSHYCLSLSAWMYRARGVHNQVITAFLCQHGCSVLWVFATKSLLPFYVSMDVSCSGCSQPSHYCLSMSAWMYRALGVHNQVIIVFLCQHGCIML</sequence>